<evidence type="ECO:0000313" key="2">
    <source>
        <dbReference type="Proteomes" id="UP000008955"/>
    </source>
</evidence>
<dbReference type="HOGENOM" id="CLU_164641_0_0_9"/>
<dbReference type="RefSeq" id="WP_015542620.1">
    <property type="nucleotide sequence ID" value="NC_021022.1"/>
</dbReference>
<reference evidence="1 2" key="1">
    <citation type="submission" date="2010-03" db="EMBL/GenBank/DDBJ databases">
        <title>The genome sequence of Ruminococcus obeum A2-162.</title>
        <authorList>
            <consortium name="metaHIT consortium -- http://www.metahit.eu/"/>
            <person name="Pajon A."/>
            <person name="Turner K."/>
            <person name="Parkhill J."/>
            <person name="Duncan S."/>
            <person name="Flint H."/>
        </authorList>
    </citation>
    <scope>NUCLEOTIDE SEQUENCE [LARGE SCALE GENOMIC DNA]</scope>
    <source>
        <strain evidence="1 2">A2-162</strain>
    </source>
</reference>
<name>D4LST7_9FIRM</name>
<dbReference type="Proteomes" id="UP000008955">
    <property type="component" value="Chromosome"/>
</dbReference>
<accession>D4LST7</accession>
<evidence type="ECO:0000313" key="1">
    <source>
        <dbReference type="EMBL" id="CBL23845.1"/>
    </source>
</evidence>
<organism evidence="1 2">
    <name type="scientific">Blautia obeum A2-162</name>
    <dbReference type="NCBI Taxonomy" id="657314"/>
    <lineage>
        <taxon>Bacteria</taxon>
        <taxon>Bacillati</taxon>
        <taxon>Bacillota</taxon>
        <taxon>Clostridia</taxon>
        <taxon>Lachnospirales</taxon>
        <taxon>Lachnospiraceae</taxon>
        <taxon>Blautia</taxon>
    </lineage>
</organism>
<dbReference type="PATRIC" id="fig|657314.3.peg.2387"/>
<reference evidence="1 2" key="2">
    <citation type="submission" date="2010-03" db="EMBL/GenBank/DDBJ databases">
        <authorList>
            <person name="Pajon A."/>
        </authorList>
    </citation>
    <scope>NUCLEOTIDE SEQUENCE [LARGE SCALE GENOMIC DNA]</scope>
    <source>
        <strain evidence="1 2">A2-162</strain>
    </source>
</reference>
<proteinExistence type="predicted"/>
<keyword evidence="2" id="KW-1185">Reference proteome</keyword>
<dbReference type="KEGG" id="rob:CK5_25420"/>
<gene>
    <name evidence="1" type="ORF">CK5_25420</name>
</gene>
<sequence>MEMEPEVMSQTALDQLVCSEQSQMLKALIPYTSSQSQQFFALYAKLMELQNTVALFRGGQNDVQICSLKGETDPLEMLEDIRKFSYGKSRHQLDQIKDILVMIQLLKTINE</sequence>
<dbReference type="AlphaFoldDB" id="D4LST7"/>
<dbReference type="EMBL" id="FP929054">
    <property type="protein sequence ID" value="CBL23845.1"/>
    <property type="molecule type" value="Genomic_DNA"/>
</dbReference>
<protein>
    <submittedName>
        <fullName evidence="1">Uncharacterized protein</fullName>
    </submittedName>
</protein>